<keyword evidence="5" id="KW-0902">Two-component regulatory system</keyword>
<evidence type="ECO:0000256" key="3">
    <source>
        <dbReference type="ARBA" id="ARBA00022679"/>
    </source>
</evidence>
<dbReference type="PANTHER" id="PTHR24421">
    <property type="entry name" value="NITRATE/NITRITE SENSOR PROTEIN NARX-RELATED"/>
    <property type="match status" value="1"/>
</dbReference>
<gene>
    <name evidence="7" type="ORF">SHKM778_58600</name>
</gene>
<dbReference type="AlphaFoldDB" id="A0AAT9HPH9"/>
<evidence type="ECO:0000313" key="7">
    <source>
        <dbReference type="EMBL" id="BFO19472.1"/>
    </source>
</evidence>
<feature type="domain" description="Histidine kinase/HSP90-like ATPase" evidence="6">
    <location>
        <begin position="77"/>
        <end position="163"/>
    </location>
</feature>
<dbReference type="Gene3D" id="3.30.565.10">
    <property type="entry name" value="Histidine kinase-like ATPase, C-terminal domain"/>
    <property type="match status" value="1"/>
</dbReference>
<dbReference type="PANTHER" id="PTHR24421:SF10">
    <property type="entry name" value="NITRATE_NITRITE SENSOR PROTEIN NARQ"/>
    <property type="match status" value="1"/>
</dbReference>
<dbReference type="GO" id="GO:0000160">
    <property type="term" value="P:phosphorelay signal transduction system"/>
    <property type="evidence" value="ECO:0007669"/>
    <property type="project" value="UniProtKB-KW"/>
</dbReference>
<evidence type="ECO:0000256" key="2">
    <source>
        <dbReference type="ARBA" id="ARBA00012438"/>
    </source>
</evidence>
<sequence length="167" mass="17882">MGQRPEQAAEALDTIKRISDEGLSEVRLLLRAMRSEGLRTATGGLAEIDKLLPTAGVPVQVMVRGDDRSVPVAVDVAAYRIVQESLTNVRRHAQDATKVRLEIDYGERLEIVVRDDGKPGDGSTTVGGHGVEGMRARAEKLDGTLTAGPVAGGFEVRCSLPIEKDLP</sequence>
<dbReference type="InterPro" id="IPR003594">
    <property type="entry name" value="HATPase_dom"/>
</dbReference>
<evidence type="ECO:0000256" key="1">
    <source>
        <dbReference type="ARBA" id="ARBA00000085"/>
    </source>
</evidence>
<evidence type="ECO:0000259" key="6">
    <source>
        <dbReference type="Pfam" id="PF02518"/>
    </source>
</evidence>
<evidence type="ECO:0000256" key="5">
    <source>
        <dbReference type="ARBA" id="ARBA00023012"/>
    </source>
</evidence>
<evidence type="ECO:0000256" key="4">
    <source>
        <dbReference type="ARBA" id="ARBA00022777"/>
    </source>
</evidence>
<accession>A0AAT9HPH9</accession>
<dbReference type="Pfam" id="PF02518">
    <property type="entry name" value="HATPase_c"/>
    <property type="match status" value="1"/>
</dbReference>
<dbReference type="SUPFAM" id="SSF55874">
    <property type="entry name" value="ATPase domain of HSP90 chaperone/DNA topoisomerase II/histidine kinase"/>
    <property type="match status" value="1"/>
</dbReference>
<comment type="catalytic activity">
    <reaction evidence="1">
        <text>ATP + protein L-histidine = ADP + protein N-phospho-L-histidine.</text>
        <dbReference type="EC" id="2.7.13.3"/>
    </reaction>
</comment>
<keyword evidence="4" id="KW-0418">Kinase</keyword>
<organism evidence="7">
    <name type="scientific">Streptomyces haneummycinicus</name>
    <dbReference type="NCBI Taxonomy" id="3074435"/>
    <lineage>
        <taxon>Bacteria</taxon>
        <taxon>Bacillati</taxon>
        <taxon>Actinomycetota</taxon>
        <taxon>Actinomycetes</taxon>
        <taxon>Kitasatosporales</taxon>
        <taxon>Streptomycetaceae</taxon>
        <taxon>Streptomyces</taxon>
    </lineage>
</organism>
<dbReference type="InterPro" id="IPR050482">
    <property type="entry name" value="Sensor_HK_TwoCompSys"/>
</dbReference>
<dbReference type="CDD" id="cd16917">
    <property type="entry name" value="HATPase_UhpB-NarQ-NarX-like"/>
    <property type="match status" value="1"/>
</dbReference>
<proteinExistence type="predicted"/>
<keyword evidence="3" id="KW-0808">Transferase</keyword>
<protein>
    <recommendedName>
        <fullName evidence="2">histidine kinase</fullName>
        <ecNumber evidence="2">2.7.13.3</ecNumber>
    </recommendedName>
</protein>
<reference evidence="7" key="2">
    <citation type="submission" date="2024-07" db="EMBL/GenBank/DDBJ databases">
        <title>Streptomyces haneummycinica sp. nov., a new antibiotic-producing actinobacterium isolated from marine sediment.</title>
        <authorList>
            <person name="Uemura M."/>
            <person name="Hamada M."/>
            <person name="Hirano S."/>
            <person name="Kobayashi K."/>
            <person name="Ohshiro T."/>
            <person name="Kobayashi T."/>
            <person name="Terahara T."/>
        </authorList>
    </citation>
    <scope>NUCLEOTIDE SEQUENCE</scope>
    <source>
        <strain evidence="7">KM77-8</strain>
    </source>
</reference>
<name>A0AAT9HPH9_9ACTN</name>
<dbReference type="EMBL" id="AP035768">
    <property type="protein sequence ID" value="BFO19472.1"/>
    <property type="molecule type" value="Genomic_DNA"/>
</dbReference>
<reference evidence="7" key="1">
    <citation type="submission" date="2024-06" db="EMBL/GenBank/DDBJ databases">
        <authorList>
            <consortium name="consrtm"/>
            <person name="Uemura M."/>
            <person name="Terahara T."/>
        </authorList>
    </citation>
    <scope>NUCLEOTIDE SEQUENCE</scope>
    <source>
        <strain evidence="7">KM77-8</strain>
    </source>
</reference>
<dbReference type="EC" id="2.7.13.3" evidence="2"/>
<dbReference type="InterPro" id="IPR036890">
    <property type="entry name" value="HATPase_C_sf"/>
</dbReference>
<dbReference type="GO" id="GO:0004673">
    <property type="term" value="F:protein histidine kinase activity"/>
    <property type="evidence" value="ECO:0007669"/>
    <property type="project" value="UniProtKB-EC"/>
</dbReference>